<organism evidence="3">
    <name type="scientific">Enterococcus faecalis</name>
    <name type="common">Streptococcus faecalis</name>
    <dbReference type="NCBI Taxonomy" id="1351"/>
    <lineage>
        <taxon>Bacteria</taxon>
        <taxon>Bacillati</taxon>
        <taxon>Bacillota</taxon>
        <taxon>Bacilli</taxon>
        <taxon>Lactobacillales</taxon>
        <taxon>Enterococcaceae</taxon>
        <taxon>Enterococcus</taxon>
    </lineage>
</organism>
<feature type="region of interest" description="Disordered" evidence="2">
    <location>
        <begin position="154"/>
        <end position="187"/>
    </location>
</feature>
<accession>A0A0E3MUI4</accession>
<geneLocation type="plasmid" evidence="3">
    <name>pE394</name>
</geneLocation>
<dbReference type="EMBL" id="KP399637">
    <property type="protein sequence ID" value="AKA86801.1"/>
    <property type="molecule type" value="Genomic_DNA"/>
</dbReference>
<protein>
    <submittedName>
        <fullName evidence="3">Truncated TonB-dependent receptor</fullName>
    </submittedName>
</protein>
<keyword evidence="3" id="KW-0614">Plasmid</keyword>
<keyword evidence="1" id="KW-0175">Coiled coil</keyword>
<dbReference type="AlphaFoldDB" id="A0A0E3MUI4"/>
<feature type="coiled-coil region" evidence="1">
    <location>
        <begin position="116"/>
        <end position="143"/>
    </location>
</feature>
<reference evidence="3" key="1">
    <citation type="journal article" date="2015" name="J. Antimicrob. Chemother.">
        <title>A novel gene, optrA, that confers transferable resistance to oxazolidinones and phenicols and its presence in Enterococcus faecalis and Enterococcus faecium of human and animal origin.</title>
        <authorList>
            <person name="Wang Y."/>
            <person name="Lv Y."/>
            <person name="Cai J."/>
            <person name="Schwarz S."/>
            <person name="Cui L."/>
            <person name="Hu Z."/>
            <person name="Zhang R."/>
            <person name="Li J."/>
            <person name="Zhao Q."/>
            <person name="He T."/>
            <person name="Wang D."/>
            <person name="Wang Z."/>
            <person name="Shen Y."/>
            <person name="Li Y."/>
            <person name="Fessler A.T."/>
            <person name="Wu C."/>
            <person name="Yu H."/>
            <person name="Deng X."/>
            <person name="Xia X."/>
            <person name="Shen J."/>
        </authorList>
    </citation>
    <scope>NUCLEOTIDE SEQUENCE</scope>
    <source>
        <strain evidence="3">E394</strain>
        <plasmid evidence="3">pE394</plasmid>
    </source>
</reference>
<evidence type="ECO:0000313" key="3">
    <source>
        <dbReference type="EMBL" id="AKA86801.1"/>
    </source>
</evidence>
<sequence>MKKYLMRKRFTMSSLFQKMMMTMKVNRVKVYLVNLDREEIVLSLPVKNSELRELLIAKKVVEANQSEVKHLDSPLKSVTATEIRHFTIRKPTNVYYLNSYFLFLKEMNLEFPAEPLEITTNRLKELIADLLQLERNDMNLEEVYSIINATNSGETKKTKNGKPIFSIRQLQSDNKERKRKRLEKTKE</sequence>
<keyword evidence="3" id="KW-0675">Receptor</keyword>
<evidence type="ECO:0000256" key="2">
    <source>
        <dbReference type="SAM" id="MobiDB-lite"/>
    </source>
</evidence>
<proteinExistence type="predicted"/>
<gene>
    <name evidence="3" type="primary">tonBR</name>
</gene>
<name>A0A0E3MUI4_ENTFL</name>
<feature type="compositionally biased region" description="Basic residues" evidence="2">
    <location>
        <begin position="177"/>
        <end position="187"/>
    </location>
</feature>
<evidence type="ECO:0000256" key="1">
    <source>
        <dbReference type="SAM" id="Coils"/>
    </source>
</evidence>